<evidence type="ECO:0000313" key="2">
    <source>
        <dbReference type="EMBL" id="MDP5275490.1"/>
    </source>
</evidence>
<sequence>MKQINESIYHHIRKLSEIESRNYTAAGNGRAKNYIVDELNKIGYEVIYHEFDYEKETYLNLIANTNVESKINYIVCAHFDSISNEALAPGADDNASGVAALLELAKIIKTKKYEFNVQFIFFNLEEEGAIGSKSLAKQYFDAGEKIEGVINLDTIGTWDGPISEQYPLTYVTNEASQIFMDEILAHFPLPLQKCEDLWTDDHGSFWEYGYKAIELTELGCTKYMHTDKDTIEKLNCDNIGLIVNGLVTVFDRFSESGGQL</sequence>
<dbReference type="InterPro" id="IPR007484">
    <property type="entry name" value="Peptidase_M28"/>
</dbReference>
<dbReference type="RefSeq" id="WP_305992800.1">
    <property type="nucleotide sequence ID" value="NZ_JAVAMP010000008.1"/>
</dbReference>
<dbReference type="Pfam" id="PF04389">
    <property type="entry name" value="Peptidase_M28"/>
    <property type="match status" value="1"/>
</dbReference>
<comment type="caution">
    <text evidence="2">The sequence shown here is derived from an EMBL/GenBank/DDBJ whole genome shotgun (WGS) entry which is preliminary data.</text>
</comment>
<evidence type="ECO:0000313" key="3">
    <source>
        <dbReference type="Proteomes" id="UP001231941"/>
    </source>
</evidence>
<name>A0ABT9J3A0_9BACL</name>
<reference evidence="2 3" key="1">
    <citation type="submission" date="2023-08" db="EMBL/GenBank/DDBJ databases">
        <authorList>
            <person name="Park J.-S."/>
        </authorList>
    </citation>
    <scope>NUCLEOTIDE SEQUENCE [LARGE SCALE GENOMIC DNA]</scope>
    <source>
        <strain evidence="2 3">2205SS18-9</strain>
    </source>
</reference>
<organism evidence="2 3">
    <name type="scientific">Chengkuizengella axinellae</name>
    <dbReference type="NCBI Taxonomy" id="3064388"/>
    <lineage>
        <taxon>Bacteria</taxon>
        <taxon>Bacillati</taxon>
        <taxon>Bacillota</taxon>
        <taxon>Bacilli</taxon>
        <taxon>Bacillales</taxon>
        <taxon>Paenibacillaceae</taxon>
        <taxon>Chengkuizengella</taxon>
    </lineage>
</organism>
<gene>
    <name evidence="2" type="ORF">Q5Y73_15380</name>
</gene>
<dbReference type="InterPro" id="IPR045175">
    <property type="entry name" value="M28_fam"/>
</dbReference>
<protein>
    <submittedName>
        <fullName evidence="2">M20/M25/M40 family metallo-hydrolase</fullName>
    </submittedName>
</protein>
<dbReference type="EMBL" id="JAVAMP010000008">
    <property type="protein sequence ID" value="MDP5275490.1"/>
    <property type="molecule type" value="Genomic_DNA"/>
</dbReference>
<feature type="domain" description="Peptidase M28" evidence="1">
    <location>
        <begin position="60"/>
        <end position="242"/>
    </location>
</feature>
<evidence type="ECO:0000259" key="1">
    <source>
        <dbReference type="Pfam" id="PF04389"/>
    </source>
</evidence>
<keyword evidence="3" id="KW-1185">Reference proteome</keyword>
<proteinExistence type="predicted"/>
<accession>A0ABT9J3A0</accession>
<dbReference type="Proteomes" id="UP001231941">
    <property type="component" value="Unassembled WGS sequence"/>
</dbReference>
<dbReference type="Gene3D" id="3.40.630.10">
    <property type="entry name" value="Zn peptidases"/>
    <property type="match status" value="1"/>
</dbReference>
<dbReference type="SUPFAM" id="SSF53187">
    <property type="entry name" value="Zn-dependent exopeptidases"/>
    <property type="match status" value="1"/>
</dbReference>
<dbReference type="PANTHER" id="PTHR12147:SF26">
    <property type="entry name" value="PEPTIDASE M28 DOMAIN-CONTAINING PROTEIN"/>
    <property type="match status" value="1"/>
</dbReference>
<dbReference type="PANTHER" id="PTHR12147">
    <property type="entry name" value="METALLOPEPTIDASE M28 FAMILY MEMBER"/>
    <property type="match status" value="1"/>
</dbReference>